<dbReference type="EMBL" id="JAGIKX010000033">
    <property type="protein sequence ID" value="MBP2258701.1"/>
    <property type="molecule type" value="Genomic_DNA"/>
</dbReference>
<keyword evidence="2" id="KW-1185">Reference proteome</keyword>
<reference evidence="1 2" key="1">
    <citation type="submission" date="2021-03" db="EMBL/GenBank/DDBJ databases">
        <title>Genomic Encyclopedia of Type Strains, Phase IV (KMG-IV): sequencing the most valuable type-strain genomes for metagenomic binning, comparative biology and taxonomic classification.</title>
        <authorList>
            <person name="Goeker M."/>
        </authorList>
    </citation>
    <scope>NUCLEOTIDE SEQUENCE [LARGE SCALE GENOMIC DNA]</scope>
    <source>
        <strain evidence="1 2">DSM 25790</strain>
    </source>
</reference>
<dbReference type="Proteomes" id="UP001519294">
    <property type="component" value="Unassembled WGS sequence"/>
</dbReference>
<evidence type="ECO:0000313" key="2">
    <source>
        <dbReference type="Proteomes" id="UP001519294"/>
    </source>
</evidence>
<evidence type="ECO:0000313" key="1">
    <source>
        <dbReference type="EMBL" id="MBP2258701.1"/>
    </source>
</evidence>
<gene>
    <name evidence="1" type="ORF">J2Z81_002685</name>
</gene>
<sequence>MYQFREITLKNGSQEKKILTIEFDQPEMKIVGEFLMADARLVDDSVLEAIERVLTGVTECVESGGNRCGLIIKADTTVIYDLFEDDADVETYPPYEMETKKLRALIRVWIEKLDEWKRSNR</sequence>
<dbReference type="RefSeq" id="WP_038220923.1">
    <property type="nucleotide sequence ID" value="NZ_JAGIKX010000033.1"/>
</dbReference>
<comment type="caution">
    <text evidence="1">The sequence shown here is derived from an EMBL/GenBank/DDBJ whole genome shotgun (WGS) entry which is preliminary data.</text>
</comment>
<name>A0ABS4SB22_9BACI</name>
<accession>A0ABS4SB22</accession>
<organism evidence="1 2">
    <name type="scientific">Virgibacillus alimentarius</name>
    <dbReference type="NCBI Taxonomy" id="698769"/>
    <lineage>
        <taxon>Bacteria</taxon>
        <taxon>Bacillati</taxon>
        <taxon>Bacillota</taxon>
        <taxon>Bacilli</taxon>
        <taxon>Bacillales</taxon>
        <taxon>Bacillaceae</taxon>
        <taxon>Virgibacillus</taxon>
    </lineage>
</organism>
<protein>
    <submittedName>
        <fullName evidence="1">Uncharacterized protein</fullName>
    </submittedName>
</protein>
<proteinExistence type="predicted"/>